<evidence type="ECO:0000313" key="2">
    <source>
        <dbReference type="EMBL" id="KKN12249.1"/>
    </source>
</evidence>
<sequence length="130" mass="14530">MMFLVAFEDELVKTSGLWKDWKDLGKRSDSDFGPQSMPKMPKPRAPRTNPAGWLAESKAYEASRKPKPTDIVQPGMTRAEWSAEDKSYVKERASRPVMQAPKSGGPPIHKMPPILAGNKARGWKPIARGR</sequence>
<accession>A0A0F9N2N9</accession>
<feature type="region of interest" description="Disordered" evidence="1">
    <location>
        <begin position="22"/>
        <end position="130"/>
    </location>
</feature>
<dbReference type="EMBL" id="LAZR01004051">
    <property type="protein sequence ID" value="KKN12249.1"/>
    <property type="molecule type" value="Genomic_DNA"/>
</dbReference>
<gene>
    <name evidence="2" type="ORF">LCGC14_1018270</name>
</gene>
<comment type="caution">
    <text evidence="2">The sequence shown here is derived from an EMBL/GenBank/DDBJ whole genome shotgun (WGS) entry which is preliminary data.</text>
</comment>
<evidence type="ECO:0000256" key="1">
    <source>
        <dbReference type="SAM" id="MobiDB-lite"/>
    </source>
</evidence>
<feature type="compositionally biased region" description="Basic and acidic residues" evidence="1">
    <location>
        <begin position="81"/>
        <end position="94"/>
    </location>
</feature>
<name>A0A0F9N2N9_9ZZZZ</name>
<protein>
    <submittedName>
        <fullName evidence="2">Uncharacterized protein</fullName>
    </submittedName>
</protein>
<proteinExistence type="predicted"/>
<feature type="compositionally biased region" description="Basic and acidic residues" evidence="1">
    <location>
        <begin position="58"/>
        <end position="68"/>
    </location>
</feature>
<dbReference type="AlphaFoldDB" id="A0A0F9N2N9"/>
<reference evidence="2" key="1">
    <citation type="journal article" date="2015" name="Nature">
        <title>Complex archaea that bridge the gap between prokaryotes and eukaryotes.</title>
        <authorList>
            <person name="Spang A."/>
            <person name="Saw J.H."/>
            <person name="Jorgensen S.L."/>
            <person name="Zaremba-Niedzwiedzka K."/>
            <person name="Martijn J."/>
            <person name="Lind A.E."/>
            <person name="van Eijk R."/>
            <person name="Schleper C."/>
            <person name="Guy L."/>
            <person name="Ettema T.J."/>
        </authorList>
    </citation>
    <scope>NUCLEOTIDE SEQUENCE</scope>
</reference>
<organism evidence="2">
    <name type="scientific">marine sediment metagenome</name>
    <dbReference type="NCBI Taxonomy" id="412755"/>
    <lineage>
        <taxon>unclassified sequences</taxon>
        <taxon>metagenomes</taxon>
        <taxon>ecological metagenomes</taxon>
    </lineage>
</organism>